<evidence type="ECO:0000256" key="1">
    <source>
        <dbReference type="SAM" id="Phobius"/>
    </source>
</evidence>
<gene>
    <name evidence="2" type="ORF">OB2597_01182</name>
</gene>
<keyword evidence="1" id="KW-0472">Membrane</keyword>
<reference evidence="2 3" key="1">
    <citation type="journal article" date="2010" name="J. Bacteriol.">
        <title>Genome sequences of Oceanicola granulosus HTCC2516(T) and Oceanicola batsensis HTCC2597(TDelta).</title>
        <authorList>
            <person name="Thrash J.C."/>
            <person name="Cho J.C."/>
            <person name="Vergin K.L."/>
            <person name="Giovannoni S.J."/>
        </authorList>
    </citation>
    <scope>NUCLEOTIDE SEQUENCE [LARGE SCALE GENOMIC DNA]</scope>
    <source>
        <strain evidence="3">ATCC BAA-863 / DSM 15984 / KCTC 12145 / HTCC2597</strain>
    </source>
</reference>
<dbReference type="RefSeq" id="WP_009804558.1">
    <property type="nucleotide sequence ID" value="NZ_CH724131.1"/>
</dbReference>
<keyword evidence="3" id="KW-1185">Reference proteome</keyword>
<dbReference type="eggNOG" id="COG3164">
    <property type="taxonomic scope" value="Bacteria"/>
</dbReference>
<evidence type="ECO:0000313" key="3">
    <source>
        <dbReference type="Proteomes" id="UP000004318"/>
    </source>
</evidence>
<dbReference type="STRING" id="252305.OB2597_01182"/>
<dbReference type="AlphaFoldDB" id="A3U2S9"/>
<dbReference type="Proteomes" id="UP000004318">
    <property type="component" value="Unassembled WGS sequence"/>
</dbReference>
<evidence type="ECO:0000313" key="2">
    <source>
        <dbReference type="EMBL" id="EAQ01459.1"/>
    </source>
</evidence>
<proteinExistence type="predicted"/>
<keyword evidence="1" id="KW-0812">Transmembrane</keyword>
<keyword evidence="1" id="KW-1133">Transmembrane helix</keyword>
<comment type="caution">
    <text evidence="2">The sequence shown here is derived from an EMBL/GenBank/DDBJ whole genome shotgun (WGS) entry which is preliminary data.</text>
</comment>
<organism evidence="2 3">
    <name type="scientific">Pseudooceanicola batsensis (strain ATCC BAA-863 / DSM 15984 / KCTC 12145 / HTCC2597)</name>
    <name type="common">Oceanicola batsensis</name>
    <dbReference type="NCBI Taxonomy" id="252305"/>
    <lineage>
        <taxon>Bacteria</taxon>
        <taxon>Pseudomonadati</taxon>
        <taxon>Pseudomonadota</taxon>
        <taxon>Alphaproteobacteria</taxon>
        <taxon>Rhodobacterales</taxon>
        <taxon>Paracoccaceae</taxon>
        <taxon>Pseudooceanicola</taxon>
    </lineage>
</organism>
<name>A3U2S9_PSEBH</name>
<accession>A3U2S9</accession>
<dbReference type="OrthoDB" id="7161641at2"/>
<sequence length="1098" mass="116691">MTETADPDPGPPAAPRRRRRRRLIHWGLAVLLVPPMLAGLAVLALLWSARGTEYAAPDWLKQRIEARVAGALPGTSMEFADLTLTVTDSWQPSLRLTDVRIMPLAGGDPVLLSDVTGSFDAEALLDGQVRPRVVTVTGARINVHRDEDGEYGVALGMPGGVGANNVARDLAQTLRAVSDLFDYPVFASLRRIEGAGLTVQYEDRQSRRSWTVDGGRLALEREADALRLRGDFALLGGHSYATTIELSATAAMHSSAAALTLLFEDAAARDIASQSAGLVWLGVLDAPISGALRVSTNEDGALGPLNGTLRIGSGAVAPNASAEPIPFDAARTYFRYEPEARTLTFSEISVESAWVEATAEGRVVLGDITGVVPEAMTGQLRITDLTANPAGIYPTPLFLEGAETEMRIRFDPFRLELGRLDLRDRGETLRLAGWFDATPEGWDISMTGHMAELTADDLLELWPTGVLAGTREWVARNVLNGVMRNFQLGVRSRPRSRPDVMLGFDFENLITTFARTMPPIESASGHVEMRDDRFVVTADAGRLYTPNGEGLDITGTSFIYENIHVKRGPAEVRVNARGPLTDVLRLIDSDPLNLLSNAGRTPDIARGTAELSARLNFDLVKNLPAEAVEVAYAARVTDVESDVIVPNMALTAERLDISGTGRNIEVSGEARIDGIPVGGTWTADFAPGGPGGSRLEGWLAFDRAAAERLNLGLPPGAVDGRTRARVTLEMARDRPPEFTLTSDLQGLAVAIDALNWRKSRGQSAALDVAGSLGAPPRIDSIRLSAPGLNAAGSVTLHEGGALDSARFDRVQVGGWIDAPVRITGRGKGVPPRIAVGGGTLDLRELPAGGGAGDTGPITLTLDRLQVSDAIAIRGLRAELAGRGGLSGQFAGRVNGTAPISGTLVPRNGRSAIRITSDNAGAVLAAAGLLGQGRSGALDLTLNPAGPRGSYDGLLKVSNIWLQDAPAMASLLSALSIVGLLEQMSGRGILFSDVEADFRLTPDQLVLRRSSAVGASMGISMDGIYDLGRKTMDMQGVVSPVYMINGIGQIFSRKGEGLLGFNYLLRGPAANPRVTVNPLSIFTPGMFREIFRRPPPTTN</sequence>
<dbReference type="HOGENOM" id="CLU_007198_0_0_5"/>
<evidence type="ECO:0008006" key="4">
    <source>
        <dbReference type="Google" id="ProtNLM"/>
    </source>
</evidence>
<protein>
    <recommendedName>
        <fullName evidence="4">AsmA-like C-terminal domain-containing protein</fullName>
    </recommendedName>
</protein>
<feature type="transmembrane region" description="Helical" evidence="1">
    <location>
        <begin position="23"/>
        <end position="47"/>
    </location>
</feature>
<dbReference type="EMBL" id="AAMO01000013">
    <property type="protein sequence ID" value="EAQ01459.1"/>
    <property type="molecule type" value="Genomic_DNA"/>
</dbReference>